<proteinExistence type="predicted"/>
<protein>
    <recommendedName>
        <fullName evidence="3">DUF4440 domain-containing protein</fullName>
    </recommendedName>
</protein>
<reference evidence="2" key="1">
    <citation type="journal article" date="2019" name="Int. J. Syst. Evol. Microbiol.">
        <title>The Global Catalogue of Microorganisms (GCM) 10K type strain sequencing project: providing services to taxonomists for standard genome sequencing and annotation.</title>
        <authorList>
            <consortium name="The Broad Institute Genomics Platform"/>
            <consortium name="The Broad Institute Genome Sequencing Center for Infectious Disease"/>
            <person name="Wu L."/>
            <person name="Ma J."/>
        </authorList>
    </citation>
    <scope>NUCLEOTIDE SEQUENCE [LARGE SCALE GENOMIC DNA]</scope>
    <source>
        <strain evidence="2">KCTC 22437</strain>
    </source>
</reference>
<evidence type="ECO:0000313" key="1">
    <source>
        <dbReference type="EMBL" id="MFD2872232.1"/>
    </source>
</evidence>
<organism evidence="1 2">
    <name type="scientific">Mucilaginibacter ximonensis</name>
    <dbReference type="NCBI Taxonomy" id="538021"/>
    <lineage>
        <taxon>Bacteria</taxon>
        <taxon>Pseudomonadati</taxon>
        <taxon>Bacteroidota</taxon>
        <taxon>Sphingobacteriia</taxon>
        <taxon>Sphingobacteriales</taxon>
        <taxon>Sphingobacteriaceae</taxon>
        <taxon>Mucilaginibacter</taxon>
    </lineage>
</organism>
<comment type="caution">
    <text evidence="1">The sequence shown here is derived from an EMBL/GenBank/DDBJ whole genome shotgun (WGS) entry which is preliminary data.</text>
</comment>
<dbReference type="RefSeq" id="WP_377183676.1">
    <property type="nucleotide sequence ID" value="NZ_JBHUPD010000001.1"/>
</dbReference>
<dbReference type="Proteomes" id="UP001597557">
    <property type="component" value="Unassembled WGS sequence"/>
</dbReference>
<dbReference type="Gene3D" id="3.10.450.50">
    <property type="match status" value="1"/>
</dbReference>
<gene>
    <name evidence="1" type="ORF">ACFS5N_07130</name>
</gene>
<accession>A0ABW5YA78</accession>
<keyword evidence="2" id="KW-1185">Reference proteome</keyword>
<sequence>MSIIAIDTLTDDFYKTISFKNSVTPDVTTLHSIFHGAGLMVNNTAQEAVLYTAESFVQDIESRIALGEIAQFTQREIYSRTELFGKVAQRISVYEYSFYDYEQDRNPRGINFIQYVKIGENWNITSMVWNDENEDYQIPEDYLAGKM</sequence>
<evidence type="ECO:0008006" key="3">
    <source>
        <dbReference type="Google" id="ProtNLM"/>
    </source>
</evidence>
<evidence type="ECO:0000313" key="2">
    <source>
        <dbReference type="Proteomes" id="UP001597557"/>
    </source>
</evidence>
<name>A0ABW5YA78_9SPHI</name>
<dbReference type="EMBL" id="JBHUPD010000001">
    <property type="protein sequence ID" value="MFD2872232.1"/>
    <property type="molecule type" value="Genomic_DNA"/>
</dbReference>